<accession>A0A7S9XGZ4</accession>
<protein>
    <recommendedName>
        <fullName evidence="1">Peptidase S74 domain-containing protein</fullName>
    </recommendedName>
</protein>
<dbReference type="EMBL" id="MW030581">
    <property type="protein sequence ID" value="QPI16572.1"/>
    <property type="molecule type" value="Genomic_DNA"/>
</dbReference>
<gene>
    <name evidence="2" type="ORF">NIOZUU159_00061</name>
</gene>
<evidence type="ECO:0000313" key="2">
    <source>
        <dbReference type="EMBL" id="QPI16572.1"/>
    </source>
</evidence>
<dbReference type="Pfam" id="PF13884">
    <property type="entry name" value="Peptidase_S74"/>
    <property type="match status" value="1"/>
</dbReference>
<reference evidence="2" key="1">
    <citation type="submission" date="2020-08" db="EMBL/GenBank/DDBJ databases">
        <title>Bridging the membrane lipid divide: bacteria of the FCB group superphylum have the potential to synthesize archaeal ether lipids.</title>
        <authorList>
            <person name="Villanueva L."/>
            <person name="von Meijenfeldt F.A.B."/>
            <person name="Westbye A.B."/>
            <person name="Yadav S."/>
            <person name="Hopmans E.C."/>
            <person name="Dutilh B.E."/>
            <person name="Sinninghe Damste J.S."/>
        </authorList>
    </citation>
    <scope>NUCLEOTIDE SEQUENCE</scope>
    <source>
        <strain evidence="2">NIOZ-UU159</strain>
    </source>
</reference>
<dbReference type="PROSITE" id="PS51688">
    <property type="entry name" value="ICA"/>
    <property type="match status" value="1"/>
</dbReference>
<evidence type="ECO:0000259" key="1">
    <source>
        <dbReference type="PROSITE" id="PS51688"/>
    </source>
</evidence>
<organism evidence="2">
    <name type="scientific">Virus NIOZ-UU159</name>
    <dbReference type="NCBI Taxonomy" id="2763270"/>
    <lineage>
        <taxon>Viruses</taxon>
    </lineage>
</organism>
<sequence length="669" mass="73972">MDATNITSGTLDNDRLPTDISVTNILGDGLGITNLDATNITSGTLDNDRLPANISITGDMTAKNLYVTGVTTNISTDTYQTENLEIVSIGADGPSLKITHDTSSHDVMQVFDANGNQSLTMSHDGNIGIGTHSPTAPLHIYDISDVFKVSNTEITISRNILPETNDTVDIGSAERKIRDMYISDNSLWIGDEHKLAVSSDGKIKFRKRKKTTLPKVLKEAGGNDEAALDYINLLHSTSYQSVTELKLNDILLYSKTLNPEYKTSEIFGDDTEDYDKDTVADAWQVNNSNIYLGSEYTNIGIGTNNPDTNSKLHINGNVNTSGTIYADNVTIKGSSVTGSGSIKLNCEQNSHGVTIKGPPHIANATYTLTLPNTHGNANQIISTDGTGNLSFIDNETLWLKSGNNVYRNDRVGINTSTPTHPLTIIGAGQTFSGALYGHHHAGLAFSNFNGSIWSTGSRPIGLKVAEGIICQRFYIMSDRRIKQNIIDIEDDEALITFRKLKPKKYEYIDKVEYGDNSVYGFIAQEVGELLPNSITYEKDYLPDVMKTCEVKIIGNNSQLILNENHDFKIGDMLRCKDNFYKNIDNVMVIEVIDDKNILVNTIFDITDEDDVILIYGKLYDDFNVLNKDTIWTLTTSALQEVDKQLQKQINKMDKLIKHLNIDESIFIEE</sequence>
<dbReference type="InterPro" id="IPR030392">
    <property type="entry name" value="S74_ICA"/>
</dbReference>
<proteinExistence type="predicted"/>
<feature type="domain" description="Peptidase S74" evidence="1">
    <location>
        <begin position="477"/>
        <end position="652"/>
    </location>
</feature>
<name>A0A7S9XGZ4_9VIRU</name>